<dbReference type="AlphaFoldDB" id="A0A2G8LQK7"/>
<organism evidence="3 4">
    <name type="scientific">Stichopus japonicus</name>
    <name type="common">Sea cucumber</name>
    <dbReference type="NCBI Taxonomy" id="307972"/>
    <lineage>
        <taxon>Eukaryota</taxon>
        <taxon>Metazoa</taxon>
        <taxon>Echinodermata</taxon>
        <taxon>Eleutherozoa</taxon>
        <taxon>Echinozoa</taxon>
        <taxon>Holothuroidea</taxon>
        <taxon>Aspidochirotacea</taxon>
        <taxon>Aspidochirotida</taxon>
        <taxon>Stichopodidae</taxon>
        <taxon>Apostichopus</taxon>
    </lineage>
</organism>
<evidence type="ECO:0000256" key="1">
    <source>
        <dbReference type="ARBA" id="ARBA00007768"/>
    </source>
</evidence>
<evidence type="ECO:0000256" key="2">
    <source>
        <dbReference type="ARBA" id="ARBA00019014"/>
    </source>
</evidence>
<dbReference type="SUPFAM" id="SSF110395">
    <property type="entry name" value="CutC-like"/>
    <property type="match status" value="1"/>
</dbReference>
<sequence>MGRCTFRNLGLLQVIKGRCKIPVFVLIRPRGGDFRYSDLEIQVMRQDIQIFKAHKADGFVIGALSSTAIINFPRQLIVKYSTVRCMSIFLAAFDMCQDPFIAMETIICLGFERILTSGQESSVLEGAPLIRSLVEKAHNRIIIMPGGGINDRNLERILKETNAEEFHCSARSSKNSEMQYQKSSVYMGGVLRAPEFITKSTDAGMVQRMKEMLDKR</sequence>
<keyword evidence="4" id="KW-1185">Reference proteome</keyword>
<protein>
    <recommendedName>
        <fullName evidence="2">Copper homeostasis protein cutC homolog</fullName>
    </recommendedName>
</protein>
<comment type="caution">
    <text evidence="3">The sequence shown here is derived from an EMBL/GenBank/DDBJ whole genome shotgun (WGS) entry which is preliminary data.</text>
</comment>
<gene>
    <name evidence="3" type="ORF">BSL78_00452</name>
</gene>
<dbReference type="Pfam" id="PF03932">
    <property type="entry name" value="CutC"/>
    <property type="match status" value="1"/>
</dbReference>
<dbReference type="STRING" id="307972.A0A2G8LQK7"/>
<evidence type="ECO:0000313" key="4">
    <source>
        <dbReference type="Proteomes" id="UP000230750"/>
    </source>
</evidence>
<dbReference type="InterPro" id="IPR036822">
    <property type="entry name" value="CutC-like_dom_sf"/>
</dbReference>
<evidence type="ECO:0000313" key="3">
    <source>
        <dbReference type="EMBL" id="PIK62556.1"/>
    </source>
</evidence>
<comment type="similarity">
    <text evidence="1">Belongs to the CutC family.</text>
</comment>
<dbReference type="Gene3D" id="3.20.20.380">
    <property type="entry name" value="Copper homeostasis (CutC) domain"/>
    <property type="match status" value="1"/>
</dbReference>
<dbReference type="PANTHER" id="PTHR12598">
    <property type="entry name" value="COPPER HOMEOSTASIS PROTEIN CUTC"/>
    <property type="match status" value="1"/>
</dbReference>
<dbReference type="PANTHER" id="PTHR12598:SF0">
    <property type="entry name" value="COPPER HOMEOSTASIS PROTEIN CUTC HOMOLOG"/>
    <property type="match status" value="1"/>
</dbReference>
<name>A0A2G8LQK7_STIJA</name>
<dbReference type="InterPro" id="IPR005627">
    <property type="entry name" value="CutC-like"/>
</dbReference>
<reference evidence="3 4" key="1">
    <citation type="journal article" date="2017" name="PLoS Biol.">
        <title>The sea cucumber genome provides insights into morphological evolution and visceral regeneration.</title>
        <authorList>
            <person name="Zhang X."/>
            <person name="Sun L."/>
            <person name="Yuan J."/>
            <person name="Sun Y."/>
            <person name="Gao Y."/>
            <person name="Zhang L."/>
            <person name="Li S."/>
            <person name="Dai H."/>
            <person name="Hamel J.F."/>
            <person name="Liu C."/>
            <person name="Yu Y."/>
            <person name="Liu S."/>
            <person name="Lin W."/>
            <person name="Guo K."/>
            <person name="Jin S."/>
            <person name="Xu P."/>
            <person name="Storey K.B."/>
            <person name="Huan P."/>
            <person name="Zhang T."/>
            <person name="Zhou Y."/>
            <person name="Zhang J."/>
            <person name="Lin C."/>
            <person name="Li X."/>
            <person name="Xing L."/>
            <person name="Huo D."/>
            <person name="Sun M."/>
            <person name="Wang L."/>
            <person name="Mercier A."/>
            <person name="Li F."/>
            <person name="Yang H."/>
            <person name="Xiang J."/>
        </authorList>
    </citation>
    <scope>NUCLEOTIDE SEQUENCE [LARGE SCALE GENOMIC DNA]</scope>
    <source>
        <strain evidence="3">Shaxun</strain>
        <tissue evidence="3">Muscle</tissue>
    </source>
</reference>
<dbReference type="OrthoDB" id="7392499at2759"/>
<proteinExistence type="inferred from homology"/>
<dbReference type="GO" id="GO:0005507">
    <property type="term" value="F:copper ion binding"/>
    <property type="evidence" value="ECO:0007669"/>
    <property type="project" value="TreeGrafter"/>
</dbReference>
<dbReference type="EMBL" id="MRZV01000009">
    <property type="protein sequence ID" value="PIK62556.1"/>
    <property type="molecule type" value="Genomic_DNA"/>
</dbReference>
<dbReference type="Proteomes" id="UP000230750">
    <property type="component" value="Unassembled WGS sequence"/>
</dbReference>
<accession>A0A2G8LQK7</accession>